<dbReference type="RefSeq" id="WP_129224498.1">
    <property type="nucleotide sequence ID" value="NZ_SDOZ01000002.1"/>
</dbReference>
<feature type="transmembrane region" description="Helical" evidence="1">
    <location>
        <begin position="44"/>
        <end position="62"/>
    </location>
</feature>
<name>A0A4Q2KCB7_9FIRM</name>
<dbReference type="Proteomes" id="UP000291269">
    <property type="component" value="Unassembled WGS sequence"/>
</dbReference>
<evidence type="ECO:0000313" key="2">
    <source>
        <dbReference type="EMBL" id="RXZ61639.1"/>
    </source>
</evidence>
<organism evidence="2 3">
    <name type="scientific">Candidatus Borkfalkia ceftriaxoniphila</name>
    <dbReference type="NCBI Taxonomy" id="2508949"/>
    <lineage>
        <taxon>Bacteria</taxon>
        <taxon>Bacillati</taxon>
        <taxon>Bacillota</taxon>
        <taxon>Clostridia</taxon>
        <taxon>Christensenellales</taxon>
        <taxon>Christensenellaceae</taxon>
        <taxon>Candidatus Borkfalkia</taxon>
    </lineage>
</organism>
<keyword evidence="1" id="KW-1133">Transmembrane helix</keyword>
<keyword evidence="1" id="KW-0472">Membrane</keyword>
<evidence type="ECO:0008006" key="4">
    <source>
        <dbReference type="Google" id="ProtNLM"/>
    </source>
</evidence>
<reference evidence="2 3" key="1">
    <citation type="journal article" date="2019" name="Gut">
        <title>Antibiotics-induced monodominance of a novel gut bacterial order.</title>
        <authorList>
            <person name="Hildebrand F."/>
            <person name="Moitinho-Silva L."/>
            <person name="Blasche S."/>
            <person name="Jahn M.T."/>
            <person name="Gossmann T.I."/>
            <person name="Heuerta-Cepas J."/>
            <person name="Hercog R."/>
            <person name="Luetge M."/>
            <person name="Bahram M."/>
            <person name="Pryszlak A."/>
            <person name="Alves R.J."/>
            <person name="Waszak S.M."/>
            <person name="Zhu A."/>
            <person name="Ye L."/>
            <person name="Costea P.I."/>
            <person name="Aalvink S."/>
            <person name="Belzer C."/>
            <person name="Forslund S.K."/>
            <person name="Sunagawa S."/>
            <person name="Hentschel U."/>
            <person name="Merten C."/>
            <person name="Patil K.R."/>
            <person name="Benes V."/>
            <person name="Bork P."/>
        </authorList>
    </citation>
    <scope>NUCLEOTIDE SEQUENCE [LARGE SCALE GENOMIC DNA]</scope>
    <source>
        <strain evidence="2 3">HDS1380</strain>
    </source>
</reference>
<sequence>MKISAILSIAALILCGLNFCINALFGVDVLLVLCAYNALVYRTVNSFFGVAALFIAFWTIAFKPFHNLG</sequence>
<dbReference type="AlphaFoldDB" id="A0A4Q2KCB7"/>
<evidence type="ECO:0000313" key="3">
    <source>
        <dbReference type="Proteomes" id="UP000291269"/>
    </source>
</evidence>
<proteinExistence type="predicted"/>
<gene>
    <name evidence="2" type="ORF">ESZ91_04380</name>
</gene>
<evidence type="ECO:0000256" key="1">
    <source>
        <dbReference type="SAM" id="Phobius"/>
    </source>
</evidence>
<keyword evidence="3" id="KW-1185">Reference proteome</keyword>
<accession>A0A4Q2KCB7</accession>
<keyword evidence="1" id="KW-0812">Transmembrane</keyword>
<comment type="caution">
    <text evidence="2">The sequence shown here is derived from an EMBL/GenBank/DDBJ whole genome shotgun (WGS) entry which is preliminary data.</text>
</comment>
<dbReference type="EMBL" id="SDOZ01000002">
    <property type="protein sequence ID" value="RXZ61639.1"/>
    <property type="molecule type" value="Genomic_DNA"/>
</dbReference>
<protein>
    <recommendedName>
        <fullName evidence="4">DUF378 domain-containing protein</fullName>
    </recommendedName>
</protein>